<dbReference type="InterPro" id="IPR002809">
    <property type="entry name" value="EMC3/TMCO1"/>
</dbReference>
<dbReference type="PANTHER" id="PTHR13116">
    <property type="entry name" value="ER MEMBRANE PROTEIN COMPLEX SUBUNIT 3"/>
    <property type="match status" value="1"/>
</dbReference>
<keyword evidence="4 8" id="KW-0812">Transmembrane</keyword>
<proteinExistence type="inferred from homology"/>
<evidence type="ECO:0000256" key="1">
    <source>
        <dbReference type="ARBA" id="ARBA00004141"/>
    </source>
</evidence>
<accession>A0A0J1BED8</accession>
<dbReference type="Proteomes" id="UP000053611">
    <property type="component" value="Unassembled WGS sequence"/>
</dbReference>
<evidence type="ECO:0000256" key="7">
    <source>
        <dbReference type="PIRNR" id="PIRNR010045"/>
    </source>
</evidence>
<evidence type="ECO:0000313" key="9">
    <source>
        <dbReference type="EMBL" id="KLT46469.1"/>
    </source>
</evidence>
<dbReference type="SMART" id="SM01415">
    <property type="entry name" value="DUF106"/>
    <property type="match status" value="1"/>
</dbReference>
<dbReference type="GeneID" id="28982265"/>
<dbReference type="PANTHER" id="PTHR13116:SF5">
    <property type="entry name" value="ER MEMBRANE PROTEIN COMPLEX SUBUNIT 3"/>
    <property type="match status" value="1"/>
</dbReference>
<dbReference type="PIRSF" id="PIRSF010045">
    <property type="entry name" value="DUF850_TM_euk"/>
    <property type="match status" value="1"/>
</dbReference>
<evidence type="ECO:0000313" key="10">
    <source>
        <dbReference type="Proteomes" id="UP000053611"/>
    </source>
</evidence>
<dbReference type="Pfam" id="PF01956">
    <property type="entry name" value="EMC3_TMCO1"/>
    <property type="match status" value="1"/>
</dbReference>
<name>A0A0J1BED8_9TREE</name>
<keyword evidence="5 8" id="KW-1133">Transmembrane helix</keyword>
<protein>
    <recommendedName>
        <fullName evidence="3 7">ER membrane protein complex subunit 3</fullName>
    </recommendedName>
</protein>
<reference evidence="9 10" key="1">
    <citation type="submission" date="2015-03" db="EMBL/GenBank/DDBJ databases">
        <title>Genomics and transcriptomics of the oil-accumulating basidiomycete yeast T. oleaginosus allow insights into substrate utilization and the diverse evolutionary trajectories of mating systems in fungi.</title>
        <authorList>
            <consortium name="DOE Joint Genome Institute"/>
            <person name="Kourist R."/>
            <person name="Kracht O."/>
            <person name="Bracharz F."/>
            <person name="Lipzen A."/>
            <person name="Nolan M."/>
            <person name="Ohm R."/>
            <person name="Grigoriev I."/>
            <person name="Sun S."/>
            <person name="Heitman J."/>
            <person name="Bruck T."/>
            <person name="Nowrousian M."/>
        </authorList>
    </citation>
    <scope>NUCLEOTIDE SEQUENCE [LARGE SCALE GENOMIC DNA]</scope>
    <source>
        <strain evidence="9 10">IBC0246</strain>
    </source>
</reference>
<keyword evidence="6 8" id="KW-0472">Membrane</keyword>
<feature type="transmembrane region" description="Helical" evidence="8">
    <location>
        <begin position="129"/>
        <end position="152"/>
    </location>
</feature>
<evidence type="ECO:0000256" key="4">
    <source>
        <dbReference type="ARBA" id="ARBA00022692"/>
    </source>
</evidence>
<evidence type="ECO:0000256" key="2">
    <source>
        <dbReference type="ARBA" id="ARBA00005376"/>
    </source>
</evidence>
<dbReference type="GO" id="GO:0072546">
    <property type="term" value="C:EMC complex"/>
    <property type="evidence" value="ECO:0007669"/>
    <property type="project" value="TreeGrafter"/>
</dbReference>
<comment type="subcellular location">
    <subcellularLocation>
        <location evidence="1">Membrane</location>
        <topology evidence="1">Multi-pass membrane protein</topology>
    </subcellularLocation>
</comment>
<dbReference type="EMBL" id="KQ087177">
    <property type="protein sequence ID" value="KLT46469.1"/>
    <property type="molecule type" value="Genomic_DNA"/>
</dbReference>
<gene>
    <name evidence="9" type="ORF">CC85DRAFT_281574</name>
</gene>
<feature type="transmembrane region" description="Helical" evidence="8">
    <location>
        <begin position="183"/>
        <end position="201"/>
    </location>
</feature>
<dbReference type="GO" id="GO:0034975">
    <property type="term" value="P:protein folding in endoplasmic reticulum"/>
    <property type="evidence" value="ECO:0007669"/>
    <property type="project" value="TreeGrafter"/>
</dbReference>
<evidence type="ECO:0000256" key="5">
    <source>
        <dbReference type="ARBA" id="ARBA00022989"/>
    </source>
</evidence>
<sequence>MSAVMSTVREQNLYLDPSIRDWVLVPITAIMVLVGILRHYVTVLMTGSPQKQPKVAVREQRGLGRAQLLRQSAPLSPLHPEQYHALSSSTAQSLAAGEYLKPEVETDGPQNPFDPGNMDSMMDGLKKQAVMMVPNMLIMQYINVFFSGYILIKLPFPLTLGFKSLFARDIAMPDLDVRWVSALSWYFLNLFGLNGVFKLILGQENSATDARDSNAMAMLSGAGGPPTVGPAAPDFKKLYKAEVENLAISDGLYTWVGDGVEDRVLRRWGKL</sequence>
<dbReference type="RefSeq" id="XP_018282960.1">
    <property type="nucleotide sequence ID" value="XM_018421662.1"/>
</dbReference>
<dbReference type="OrthoDB" id="6745403at2759"/>
<evidence type="ECO:0000256" key="3">
    <source>
        <dbReference type="ARBA" id="ARBA00020822"/>
    </source>
</evidence>
<evidence type="ECO:0000256" key="6">
    <source>
        <dbReference type="ARBA" id="ARBA00023136"/>
    </source>
</evidence>
<dbReference type="InterPro" id="IPR008568">
    <property type="entry name" value="EMC3"/>
</dbReference>
<organism evidence="9 10">
    <name type="scientific">Cutaneotrichosporon oleaginosum</name>
    <dbReference type="NCBI Taxonomy" id="879819"/>
    <lineage>
        <taxon>Eukaryota</taxon>
        <taxon>Fungi</taxon>
        <taxon>Dikarya</taxon>
        <taxon>Basidiomycota</taxon>
        <taxon>Agaricomycotina</taxon>
        <taxon>Tremellomycetes</taxon>
        <taxon>Trichosporonales</taxon>
        <taxon>Trichosporonaceae</taxon>
        <taxon>Cutaneotrichosporon</taxon>
    </lineage>
</organism>
<evidence type="ECO:0000256" key="8">
    <source>
        <dbReference type="SAM" id="Phobius"/>
    </source>
</evidence>
<feature type="transmembrane region" description="Helical" evidence="8">
    <location>
        <begin position="22"/>
        <end position="41"/>
    </location>
</feature>
<dbReference type="STRING" id="879819.A0A0J1BED8"/>
<comment type="function">
    <text evidence="7">The EMC seems to be required for efficient folding of proteins in the endoplasmic reticulum (ER).</text>
</comment>
<comment type="similarity">
    <text evidence="2 7">Belongs to the EMC3 family.</text>
</comment>
<keyword evidence="10" id="KW-1185">Reference proteome</keyword>
<dbReference type="AlphaFoldDB" id="A0A0J1BED8"/>